<dbReference type="RefSeq" id="WP_186914958.1">
    <property type="nucleotide sequence ID" value="NZ_JACOFZ010000001.1"/>
</dbReference>
<evidence type="ECO:0000259" key="1">
    <source>
        <dbReference type="Pfam" id="PF09836"/>
    </source>
</evidence>
<dbReference type="InterPro" id="IPR018640">
    <property type="entry name" value="DUF2063"/>
</dbReference>
<sequence length="258" mass="28932">MSESLREIQEKFAASLLDPKSDSGLPALKTNMLTGSARFSIYRGNLLAIWNKALANAYPVVLRLVGEDFFEDAARSYGRQYPSQSGDLNCFGEHFPRFLALQESLHDYPYISAVAELEWILHCSYYAKDEEKISLPQMISQAGDRVQQVRLRFASDVGFHSSMFATQVIWQAHQANEVEELSAPVNTRTFCIVSRQRWGAQILNLSEAGYLALEALYRGETLESALDVALQVDANFDVGAQLQAWFSAGLFVGHFCKE</sequence>
<proteinExistence type="predicted"/>
<evidence type="ECO:0000313" key="2">
    <source>
        <dbReference type="EMBL" id="MBC3880538.1"/>
    </source>
</evidence>
<dbReference type="Pfam" id="PF09836">
    <property type="entry name" value="DUF2063"/>
    <property type="match status" value="1"/>
</dbReference>
<dbReference type="Proteomes" id="UP000627446">
    <property type="component" value="Unassembled WGS sequence"/>
</dbReference>
<keyword evidence="2" id="KW-0238">DNA-binding</keyword>
<gene>
    <name evidence="2" type="ORF">H8K36_04075</name>
</gene>
<reference evidence="2" key="1">
    <citation type="submission" date="2020-08" db="EMBL/GenBank/DDBJ databases">
        <title>Novel species isolated from subtropical streams in China.</title>
        <authorList>
            <person name="Lu H."/>
        </authorList>
    </citation>
    <scope>NUCLEOTIDE SEQUENCE</scope>
    <source>
        <strain evidence="2">LX22W</strain>
    </source>
</reference>
<dbReference type="Gene3D" id="1.10.150.690">
    <property type="entry name" value="DUF2063"/>
    <property type="match status" value="1"/>
</dbReference>
<keyword evidence="3" id="KW-1185">Reference proteome</keyword>
<dbReference type="GO" id="GO:0003677">
    <property type="term" value="F:DNA binding"/>
    <property type="evidence" value="ECO:0007669"/>
    <property type="project" value="UniProtKB-KW"/>
</dbReference>
<dbReference type="InterPro" id="IPR044922">
    <property type="entry name" value="DUF2063_N_sf"/>
</dbReference>
<accession>A0A923HMS2</accession>
<evidence type="ECO:0000313" key="3">
    <source>
        <dbReference type="Proteomes" id="UP000627446"/>
    </source>
</evidence>
<comment type="caution">
    <text evidence="2">The sequence shown here is derived from an EMBL/GenBank/DDBJ whole genome shotgun (WGS) entry which is preliminary data.</text>
</comment>
<name>A0A923HMS2_9BURK</name>
<protein>
    <submittedName>
        <fullName evidence="2">DNA-binding domain-containing protein</fullName>
    </submittedName>
</protein>
<feature type="domain" description="Putative DNA-binding" evidence="1">
    <location>
        <begin position="7"/>
        <end position="99"/>
    </location>
</feature>
<organism evidence="2 3">
    <name type="scientific">Undibacterium nitidum</name>
    <dbReference type="NCBI Taxonomy" id="2762298"/>
    <lineage>
        <taxon>Bacteria</taxon>
        <taxon>Pseudomonadati</taxon>
        <taxon>Pseudomonadota</taxon>
        <taxon>Betaproteobacteria</taxon>
        <taxon>Burkholderiales</taxon>
        <taxon>Oxalobacteraceae</taxon>
        <taxon>Undibacterium</taxon>
    </lineage>
</organism>
<dbReference type="EMBL" id="JACOFZ010000001">
    <property type="protein sequence ID" value="MBC3880538.1"/>
    <property type="molecule type" value="Genomic_DNA"/>
</dbReference>
<dbReference type="AlphaFoldDB" id="A0A923HMS2"/>